<dbReference type="EMBL" id="LECT01000023">
    <property type="protein sequence ID" value="KLU05023.1"/>
    <property type="molecule type" value="Genomic_DNA"/>
</dbReference>
<sequence>MSFEVALLQSGAGVSPDDFCSLAPTGGNFETGFRGWQFAKRSLCRMPAAATFAVPPRRITFRQTRETQE</sequence>
<dbReference type="STRING" id="595434.RISK_002785"/>
<gene>
    <name evidence="1" type="ORF">RISK_002785</name>
</gene>
<protein>
    <submittedName>
        <fullName evidence="1">Uncharacterized protein</fullName>
    </submittedName>
</protein>
<dbReference type="PATRIC" id="fig|595434.4.peg.2656"/>
<comment type="caution">
    <text evidence="1">The sequence shown here is derived from an EMBL/GenBank/DDBJ whole genome shotgun (WGS) entry which is preliminary data.</text>
</comment>
<dbReference type="AlphaFoldDB" id="A0A0J1BEK7"/>
<evidence type="ECO:0000313" key="2">
    <source>
        <dbReference type="Proteomes" id="UP000036367"/>
    </source>
</evidence>
<name>A0A0J1BEK7_RHOIS</name>
<dbReference type="Proteomes" id="UP000036367">
    <property type="component" value="Unassembled WGS sequence"/>
</dbReference>
<organism evidence="1 2">
    <name type="scientific">Rhodopirellula islandica</name>
    <dbReference type="NCBI Taxonomy" id="595434"/>
    <lineage>
        <taxon>Bacteria</taxon>
        <taxon>Pseudomonadati</taxon>
        <taxon>Planctomycetota</taxon>
        <taxon>Planctomycetia</taxon>
        <taxon>Pirellulales</taxon>
        <taxon>Pirellulaceae</taxon>
        <taxon>Rhodopirellula</taxon>
    </lineage>
</organism>
<reference evidence="1" key="1">
    <citation type="submission" date="2015-05" db="EMBL/GenBank/DDBJ databases">
        <title>Permanent draft genome of Rhodopirellula islandicus K833.</title>
        <authorList>
            <person name="Kizina J."/>
            <person name="Richter M."/>
            <person name="Glockner F.O."/>
            <person name="Harder J."/>
        </authorList>
    </citation>
    <scope>NUCLEOTIDE SEQUENCE [LARGE SCALE GENOMIC DNA]</scope>
    <source>
        <strain evidence="1">K833</strain>
    </source>
</reference>
<keyword evidence="2" id="KW-1185">Reference proteome</keyword>
<evidence type="ECO:0000313" key="1">
    <source>
        <dbReference type="EMBL" id="KLU05023.1"/>
    </source>
</evidence>
<accession>A0A0J1BEK7</accession>
<proteinExistence type="predicted"/>